<dbReference type="OrthoDB" id="4937951at2759"/>
<comment type="caution">
    <text evidence="2">The sequence shown here is derived from an EMBL/GenBank/DDBJ whole genome shotgun (WGS) entry which is preliminary data.</text>
</comment>
<dbReference type="AlphaFoldDB" id="A0A2C5YEG9"/>
<dbReference type="EMBL" id="NJET01000015">
    <property type="protein sequence ID" value="PHH65682.1"/>
    <property type="molecule type" value="Genomic_DNA"/>
</dbReference>
<sequence>MSEVADLRIASKYLAYDNSTKNTECVTIALYIYNAGPNEAKATKVKAGFSWNMDYNKMSAIIRETTHWGQLSHVVRGQELSWEKSPRKFESTKHGWDMVTTLGDVAAGTVVELCLSFPTTDESSYKDWEVGANVESDTVDPDESNTLTTYIITPRHHDEGRDYWNKPGYLSNLDIPDLINAKPLFLVDLRIASALRYYDNNVRHHSHETLTFFVVNHGPTTARKPILKAQIPDGSKSFLCSGEKALAPCEMDIGTGGGISSVETLRKMDKYAWKSFGSLEITIDENLEAIVCPLPNLHPGMINRIRIKISLSCTTTKSHKQLTASISSQNEKLEPSNDSTRYWMTQTHEKTEKLNGVDYWEIMGDMAELNKSAIDYGSRANVTGWSLETPILVSGSDGYEDMTLDELVQRGGITRQVIGLDTPKEMRQLEKPLQSKLSGPESRIEETMKAKTFSHVERGYSANGMVVYFSADTKNQQSYTADPDTLVYLEPAKVKVDGSDTEVCLGSWIPVKKLWTGARVKGVNPEGLITSALVTGLQQLEEKGQDGYLFAAPSVVSQSHSYVVGKKYQGGILVHNGRDWRPKVPGQVGSSALFVARAIRDRLVATTTPGSTFRHGMILRQVRPLPQQPHLPPRRHAVLPHGIPARDEGGNWLIYLYETDTPAVVENARFAVYHGGHPWRLTYDPDGADDRRNQSLRGSPPQGQLLEIQPRERRGSYSGGQLDRDEYPPAVAQQGGPRAFVAYIDSTDNRRAGAVMGMQLSYYTSVGYKGHVMQAGDYFRFAIIHDDLRTLEYLGDGVGDETQIERPPANHD</sequence>
<gene>
    <name evidence="2" type="ORF">CDD81_1768</name>
</gene>
<dbReference type="Proteomes" id="UP000226192">
    <property type="component" value="Unassembled WGS sequence"/>
</dbReference>
<accession>A0A2C5YEG9</accession>
<protein>
    <submittedName>
        <fullName evidence="2">Uncharacterized protein</fullName>
    </submittedName>
</protein>
<feature type="region of interest" description="Disordered" evidence="1">
    <location>
        <begin position="684"/>
        <end position="732"/>
    </location>
</feature>
<reference evidence="2 3" key="1">
    <citation type="submission" date="2017-06" db="EMBL/GenBank/DDBJ databases">
        <title>Ant-infecting Ophiocordyceps genomes reveal a high diversity of potential behavioral manipulation genes and a possible major role for enterotoxins.</title>
        <authorList>
            <person name="De Bekker C."/>
            <person name="Evans H.C."/>
            <person name="Brachmann A."/>
            <person name="Hughes D.P."/>
        </authorList>
    </citation>
    <scope>NUCLEOTIDE SEQUENCE [LARGE SCALE GENOMIC DNA]</scope>
    <source>
        <strain evidence="2 3">Map64</strain>
    </source>
</reference>
<organism evidence="2 3">
    <name type="scientific">Ophiocordyceps australis</name>
    <dbReference type="NCBI Taxonomy" id="1399860"/>
    <lineage>
        <taxon>Eukaryota</taxon>
        <taxon>Fungi</taxon>
        <taxon>Dikarya</taxon>
        <taxon>Ascomycota</taxon>
        <taxon>Pezizomycotina</taxon>
        <taxon>Sordariomycetes</taxon>
        <taxon>Hypocreomycetidae</taxon>
        <taxon>Hypocreales</taxon>
        <taxon>Ophiocordycipitaceae</taxon>
        <taxon>Ophiocordyceps</taxon>
    </lineage>
</organism>
<evidence type="ECO:0000313" key="3">
    <source>
        <dbReference type="Proteomes" id="UP000226192"/>
    </source>
</evidence>
<keyword evidence="3" id="KW-1185">Reference proteome</keyword>
<evidence type="ECO:0000256" key="1">
    <source>
        <dbReference type="SAM" id="MobiDB-lite"/>
    </source>
</evidence>
<proteinExistence type="predicted"/>
<evidence type="ECO:0000313" key="2">
    <source>
        <dbReference type="EMBL" id="PHH65682.1"/>
    </source>
</evidence>
<name>A0A2C5YEG9_9HYPO</name>